<comment type="caution">
    <text evidence="2">The sequence shown here is derived from an EMBL/GenBank/DDBJ whole genome shotgun (WGS) entry which is preliminary data.</text>
</comment>
<feature type="chain" id="PRO_5032925198" description="Lipoprotein" evidence="1">
    <location>
        <begin position="21"/>
        <end position="50"/>
    </location>
</feature>
<accession>A0A844HTQ4</accession>
<name>A0A844HTQ4_9RHOB</name>
<dbReference type="AlphaFoldDB" id="A0A844HTQ4"/>
<proteinExistence type="predicted"/>
<dbReference type="PROSITE" id="PS51257">
    <property type="entry name" value="PROKAR_LIPOPROTEIN"/>
    <property type="match status" value="1"/>
</dbReference>
<reference evidence="2 3" key="1">
    <citation type="submission" date="2019-11" db="EMBL/GenBank/DDBJ databases">
        <authorList>
            <person name="Dong K."/>
        </authorList>
    </citation>
    <scope>NUCLEOTIDE SEQUENCE [LARGE SCALE GENOMIC DNA]</scope>
    <source>
        <strain evidence="2 3">NBRC 112902</strain>
    </source>
</reference>
<feature type="signal peptide" evidence="1">
    <location>
        <begin position="1"/>
        <end position="20"/>
    </location>
</feature>
<evidence type="ECO:0000313" key="2">
    <source>
        <dbReference type="EMBL" id="MTH62468.1"/>
    </source>
</evidence>
<evidence type="ECO:0008006" key="4">
    <source>
        <dbReference type="Google" id="ProtNLM"/>
    </source>
</evidence>
<organism evidence="2 3">
    <name type="scientific">Paracoccus litorisediminis</name>
    <dbReference type="NCBI Taxonomy" id="2006130"/>
    <lineage>
        <taxon>Bacteria</taxon>
        <taxon>Pseudomonadati</taxon>
        <taxon>Pseudomonadota</taxon>
        <taxon>Alphaproteobacteria</taxon>
        <taxon>Rhodobacterales</taxon>
        <taxon>Paracoccaceae</taxon>
        <taxon>Paracoccus</taxon>
    </lineage>
</organism>
<dbReference type="RefSeq" id="WP_155042414.1">
    <property type="nucleotide sequence ID" value="NZ_WMIG01000037.1"/>
</dbReference>
<dbReference type="EMBL" id="WMIG01000037">
    <property type="protein sequence ID" value="MTH62468.1"/>
    <property type="molecule type" value="Genomic_DNA"/>
</dbReference>
<protein>
    <recommendedName>
        <fullName evidence="4">Lipoprotein</fullName>
    </recommendedName>
</protein>
<sequence>MLRGFLLGSLLLGLAGCATEAPIRKTNCWPGMTLLEHAAGDCEFRDVPEV</sequence>
<evidence type="ECO:0000256" key="1">
    <source>
        <dbReference type="SAM" id="SignalP"/>
    </source>
</evidence>
<gene>
    <name evidence="2" type="ORF">GL300_25140</name>
</gene>
<keyword evidence="1" id="KW-0732">Signal</keyword>
<evidence type="ECO:0000313" key="3">
    <source>
        <dbReference type="Proteomes" id="UP000449846"/>
    </source>
</evidence>
<dbReference type="Proteomes" id="UP000449846">
    <property type="component" value="Unassembled WGS sequence"/>
</dbReference>
<keyword evidence="3" id="KW-1185">Reference proteome</keyword>